<dbReference type="Pfam" id="PF00535">
    <property type="entry name" value="Glycos_transf_2"/>
    <property type="match status" value="1"/>
</dbReference>
<sequence>MVEASIIIPTYNRKSILEKCLKALFNQNCPKDKYEIILIDDGSTDDTRTMIESLSPSCKLKYLRNEKRMGVP</sequence>
<dbReference type="Gene3D" id="3.90.550.10">
    <property type="entry name" value="Spore Coat Polysaccharide Biosynthesis Protein SpsA, Chain A"/>
    <property type="match status" value="1"/>
</dbReference>
<gene>
    <name evidence="2" type="ORF">S06H3_16782</name>
</gene>
<accession>X1M9L0</accession>
<organism evidence="2">
    <name type="scientific">marine sediment metagenome</name>
    <dbReference type="NCBI Taxonomy" id="412755"/>
    <lineage>
        <taxon>unclassified sequences</taxon>
        <taxon>metagenomes</taxon>
        <taxon>ecological metagenomes</taxon>
    </lineage>
</organism>
<protein>
    <recommendedName>
        <fullName evidence="1">Glycosyltransferase 2-like domain-containing protein</fullName>
    </recommendedName>
</protein>
<feature type="non-terminal residue" evidence="2">
    <location>
        <position position="72"/>
    </location>
</feature>
<evidence type="ECO:0000313" key="2">
    <source>
        <dbReference type="EMBL" id="GAI03024.1"/>
    </source>
</evidence>
<dbReference type="PANTHER" id="PTHR43685">
    <property type="entry name" value="GLYCOSYLTRANSFERASE"/>
    <property type="match status" value="1"/>
</dbReference>
<dbReference type="InterPro" id="IPR029044">
    <property type="entry name" value="Nucleotide-diphossugar_trans"/>
</dbReference>
<comment type="caution">
    <text evidence="2">The sequence shown here is derived from an EMBL/GenBank/DDBJ whole genome shotgun (WGS) entry which is preliminary data.</text>
</comment>
<reference evidence="2" key="1">
    <citation type="journal article" date="2014" name="Front. Microbiol.">
        <title>High frequency of phylogenetically diverse reductive dehalogenase-homologous genes in deep subseafloor sedimentary metagenomes.</title>
        <authorList>
            <person name="Kawai M."/>
            <person name="Futagami T."/>
            <person name="Toyoda A."/>
            <person name="Takaki Y."/>
            <person name="Nishi S."/>
            <person name="Hori S."/>
            <person name="Arai W."/>
            <person name="Tsubouchi T."/>
            <person name="Morono Y."/>
            <person name="Uchiyama I."/>
            <person name="Ito T."/>
            <person name="Fujiyama A."/>
            <person name="Inagaki F."/>
            <person name="Takami H."/>
        </authorList>
    </citation>
    <scope>NUCLEOTIDE SEQUENCE</scope>
    <source>
        <strain evidence="2">Expedition CK06-06</strain>
    </source>
</reference>
<dbReference type="InterPro" id="IPR050834">
    <property type="entry name" value="Glycosyltransf_2"/>
</dbReference>
<feature type="domain" description="Glycosyltransferase 2-like" evidence="1">
    <location>
        <begin position="5"/>
        <end position="70"/>
    </location>
</feature>
<evidence type="ECO:0000259" key="1">
    <source>
        <dbReference type="Pfam" id="PF00535"/>
    </source>
</evidence>
<dbReference type="EMBL" id="BARV01008334">
    <property type="protein sequence ID" value="GAI03024.1"/>
    <property type="molecule type" value="Genomic_DNA"/>
</dbReference>
<dbReference type="PANTHER" id="PTHR43685:SF3">
    <property type="entry name" value="SLR2126 PROTEIN"/>
    <property type="match status" value="1"/>
</dbReference>
<proteinExistence type="predicted"/>
<name>X1M9L0_9ZZZZ</name>
<dbReference type="InterPro" id="IPR001173">
    <property type="entry name" value="Glyco_trans_2-like"/>
</dbReference>
<dbReference type="AlphaFoldDB" id="X1M9L0"/>
<dbReference type="SUPFAM" id="SSF53448">
    <property type="entry name" value="Nucleotide-diphospho-sugar transferases"/>
    <property type="match status" value="1"/>
</dbReference>